<evidence type="ECO:0000256" key="2">
    <source>
        <dbReference type="ARBA" id="ARBA00022723"/>
    </source>
</evidence>
<keyword evidence="7" id="KW-0812">Transmembrane</keyword>
<dbReference type="Pfam" id="PF01435">
    <property type="entry name" value="Peptidase_M48"/>
    <property type="match status" value="1"/>
</dbReference>
<feature type="domain" description="Peptidase M48" evidence="8">
    <location>
        <begin position="115"/>
        <end position="209"/>
    </location>
</feature>
<sequence>MNAAPALIGYMAAVGVAAPRLMLRSTWPHRAPAPAAAVWQALALSFAVAAALLAYNLATPTEHLHAGFIGVLHACGLHAGAGSPDPGTAEQLAVVLPAAVMLALASSFVFHALRARRARARHRETLDMVGCHSDDLQATVLTYGAPAAYCLPGRRPRIVVSDTAVRMLSPEQLQAVLEHERAHVAGRHHLALAAVQAFASVFGRLPLARHAKEQTALLLEMIADDRAVRSQSHDVFASAMYEMAAVRAPRGTFSVGGDSAVIRMRRVLGRHRAPHPVLRGSAAAVAALVPLLPLLLVCPPGLG</sequence>
<feature type="transmembrane region" description="Helical" evidence="7">
    <location>
        <begin position="6"/>
        <end position="23"/>
    </location>
</feature>
<dbReference type="RefSeq" id="WP_264241826.1">
    <property type="nucleotide sequence ID" value="NZ_CP107567.1"/>
</dbReference>
<evidence type="ECO:0000313" key="9">
    <source>
        <dbReference type="EMBL" id="UYQ60620.1"/>
    </source>
</evidence>
<evidence type="ECO:0000313" key="10">
    <source>
        <dbReference type="Proteomes" id="UP001163878"/>
    </source>
</evidence>
<protein>
    <submittedName>
        <fullName evidence="9">M56 family metallopeptidase</fullName>
    </submittedName>
</protein>
<keyword evidence="3 6" id="KW-0378">Hydrolase</keyword>
<evidence type="ECO:0000256" key="6">
    <source>
        <dbReference type="RuleBase" id="RU003983"/>
    </source>
</evidence>
<keyword evidence="7" id="KW-1133">Transmembrane helix</keyword>
<keyword evidence="10" id="KW-1185">Reference proteome</keyword>
<dbReference type="InterPro" id="IPR001915">
    <property type="entry name" value="Peptidase_M48"/>
</dbReference>
<dbReference type="CDD" id="cd07326">
    <property type="entry name" value="M56_BlaR1_MecR1_like"/>
    <property type="match status" value="1"/>
</dbReference>
<feature type="transmembrane region" description="Helical" evidence="7">
    <location>
        <begin position="35"/>
        <end position="55"/>
    </location>
</feature>
<gene>
    <name evidence="9" type="ORF">OGH68_03470</name>
</gene>
<name>A0ABY6I0X3_STRPE</name>
<evidence type="ECO:0000256" key="1">
    <source>
        <dbReference type="ARBA" id="ARBA00022670"/>
    </source>
</evidence>
<evidence type="ECO:0000256" key="3">
    <source>
        <dbReference type="ARBA" id="ARBA00022801"/>
    </source>
</evidence>
<keyword evidence="7" id="KW-0472">Membrane</keyword>
<evidence type="ECO:0000256" key="4">
    <source>
        <dbReference type="ARBA" id="ARBA00022833"/>
    </source>
</evidence>
<keyword evidence="4 6" id="KW-0862">Zinc</keyword>
<feature type="transmembrane region" description="Helical" evidence="7">
    <location>
        <begin position="276"/>
        <end position="297"/>
    </location>
</feature>
<dbReference type="PANTHER" id="PTHR34978">
    <property type="entry name" value="POSSIBLE SENSOR-TRANSDUCER PROTEIN BLAR"/>
    <property type="match status" value="1"/>
</dbReference>
<organism evidence="9 10">
    <name type="scientific">Streptomyces peucetius</name>
    <dbReference type="NCBI Taxonomy" id="1950"/>
    <lineage>
        <taxon>Bacteria</taxon>
        <taxon>Bacillati</taxon>
        <taxon>Actinomycetota</taxon>
        <taxon>Actinomycetes</taxon>
        <taxon>Kitasatosporales</taxon>
        <taxon>Streptomycetaceae</taxon>
        <taxon>Streptomyces</taxon>
    </lineage>
</organism>
<comment type="similarity">
    <text evidence="6">Belongs to the peptidase M48 family.</text>
</comment>
<comment type="cofactor">
    <cofactor evidence="6">
        <name>Zn(2+)</name>
        <dbReference type="ChEBI" id="CHEBI:29105"/>
    </cofactor>
    <text evidence="6">Binds 1 zinc ion per subunit.</text>
</comment>
<keyword evidence="5 6" id="KW-0482">Metalloprotease</keyword>
<keyword evidence="1 6" id="KW-0645">Protease</keyword>
<feature type="transmembrane region" description="Helical" evidence="7">
    <location>
        <begin position="92"/>
        <end position="113"/>
    </location>
</feature>
<dbReference type="EMBL" id="CP107567">
    <property type="protein sequence ID" value="UYQ60620.1"/>
    <property type="molecule type" value="Genomic_DNA"/>
</dbReference>
<accession>A0ABY6I0X3</accession>
<dbReference type="Gene3D" id="3.30.2010.10">
    <property type="entry name" value="Metalloproteases ('zincins'), catalytic domain"/>
    <property type="match status" value="1"/>
</dbReference>
<keyword evidence="2" id="KW-0479">Metal-binding</keyword>
<evidence type="ECO:0000256" key="7">
    <source>
        <dbReference type="SAM" id="Phobius"/>
    </source>
</evidence>
<reference evidence="9" key="1">
    <citation type="submission" date="2022-10" db="EMBL/GenBank/DDBJ databases">
        <title>Cytochrome P450 Catalyzes Benzene Ring Formation in the Biosynthesis of Trialkyl-Substituted Aromatic Polyketides.</title>
        <authorList>
            <person name="Zhao E."/>
            <person name="Ge H."/>
        </authorList>
    </citation>
    <scope>NUCLEOTIDE SEQUENCE</scope>
    <source>
        <strain evidence="9">NA0869</strain>
    </source>
</reference>
<proteinExistence type="inferred from homology"/>
<dbReference type="InterPro" id="IPR052173">
    <property type="entry name" value="Beta-lactam_resp_regulator"/>
</dbReference>
<dbReference type="PANTHER" id="PTHR34978:SF3">
    <property type="entry name" value="SLR0241 PROTEIN"/>
    <property type="match status" value="1"/>
</dbReference>
<evidence type="ECO:0000256" key="5">
    <source>
        <dbReference type="ARBA" id="ARBA00023049"/>
    </source>
</evidence>
<evidence type="ECO:0000259" key="8">
    <source>
        <dbReference type="Pfam" id="PF01435"/>
    </source>
</evidence>
<dbReference type="Proteomes" id="UP001163878">
    <property type="component" value="Chromosome"/>
</dbReference>